<accession>A0A5N3WBW1</accession>
<dbReference type="AlphaFoldDB" id="A0A5N3WBW1"/>
<reference evidence="1 2" key="1">
    <citation type="submission" date="2019-06" db="EMBL/GenBank/DDBJ databases">
        <title>Discovery of a novel chromosome fission-fusion reversal in muntjac.</title>
        <authorList>
            <person name="Mudd A.B."/>
            <person name="Bredeson J.V."/>
            <person name="Baum R."/>
            <person name="Hockemeyer D."/>
            <person name="Rokhsar D.S."/>
        </authorList>
    </citation>
    <scope>NUCLEOTIDE SEQUENCE [LARGE SCALE GENOMIC DNA]</scope>
    <source>
        <strain evidence="1">UTSW_UCB_Mm</strain>
        <tissue evidence="1">Fibroblast cell line</tissue>
    </source>
</reference>
<evidence type="ECO:0000313" key="2">
    <source>
        <dbReference type="Proteomes" id="UP000326458"/>
    </source>
</evidence>
<gene>
    <name evidence="1" type="ORF">FD754_001982</name>
</gene>
<comment type="caution">
    <text evidence="1">The sequence shown here is derived from an EMBL/GenBank/DDBJ whole genome shotgun (WGS) entry which is preliminary data.</text>
</comment>
<name>A0A5N3WBW1_MUNMU</name>
<protein>
    <submittedName>
        <fullName evidence="1">Uncharacterized protein</fullName>
    </submittedName>
</protein>
<evidence type="ECO:0000313" key="1">
    <source>
        <dbReference type="EMBL" id="KAB0357826.1"/>
    </source>
</evidence>
<organism evidence="1 2">
    <name type="scientific">Muntiacus muntjak</name>
    <name type="common">Barking deer</name>
    <name type="synonym">Indian muntjac</name>
    <dbReference type="NCBI Taxonomy" id="9888"/>
    <lineage>
        <taxon>Eukaryota</taxon>
        <taxon>Metazoa</taxon>
        <taxon>Chordata</taxon>
        <taxon>Craniata</taxon>
        <taxon>Vertebrata</taxon>
        <taxon>Euteleostomi</taxon>
        <taxon>Mammalia</taxon>
        <taxon>Eutheria</taxon>
        <taxon>Laurasiatheria</taxon>
        <taxon>Artiodactyla</taxon>
        <taxon>Ruminantia</taxon>
        <taxon>Pecora</taxon>
        <taxon>Cervidae</taxon>
        <taxon>Muntiacinae</taxon>
        <taxon>Muntiacus</taxon>
    </lineage>
</organism>
<keyword evidence="2" id="KW-1185">Reference proteome</keyword>
<sequence length="88" mass="9493">MRRKPLQTSLVVLICAHSTGATILLLSAAERMRLSQGTAEALSAVHGFTSSPSDAMITSRANQVQYHSVIYTVLFTSDCLHTGERETG</sequence>
<dbReference type="EMBL" id="VCEA01000001">
    <property type="protein sequence ID" value="KAB0357826.1"/>
    <property type="molecule type" value="Genomic_DNA"/>
</dbReference>
<proteinExistence type="predicted"/>
<dbReference type="Proteomes" id="UP000326458">
    <property type="component" value="Unassembled WGS sequence"/>
</dbReference>